<dbReference type="InterPro" id="IPR008613">
    <property type="entry name" value="Excalibur_Ca-bd_domain"/>
</dbReference>
<sequence length="122" mass="12295">MKKALATLGLTATAAALLAVTAAPATAETLAAPAIPMQFHAAPAEIPAVQPQPAAPAEIPAVPAPAAARDLLDDSGLVVRVSDDVYFKNCTEARNAGAAPILNGEPGYRPALDRDNDGVACE</sequence>
<dbReference type="Proteomes" id="UP000466794">
    <property type="component" value="Unassembled WGS sequence"/>
</dbReference>
<organism evidence="3 4">
    <name type="scientific">Nocardia terrae</name>
    <dbReference type="NCBI Taxonomy" id="2675851"/>
    <lineage>
        <taxon>Bacteria</taxon>
        <taxon>Bacillati</taxon>
        <taxon>Actinomycetota</taxon>
        <taxon>Actinomycetes</taxon>
        <taxon>Mycobacteriales</taxon>
        <taxon>Nocardiaceae</taxon>
        <taxon>Nocardia</taxon>
    </lineage>
</organism>
<dbReference type="RefSeq" id="WP_157393674.1">
    <property type="nucleotide sequence ID" value="NZ_WRPP01000018.1"/>
</dbReference>
<name>A0A7K1VBT7_9NOCA</name>
<feature type="domain" description="Excalibur calcium-binding" evidence="2">
    <location>
        <begin position="86"/>
        <end position="122"/>
    </location>
</feature>
<feature type="chain" id="PRO_5029539666" evidence="1">
    <location>
        <begin position="28"/>
        <end position="122"/>
    </location>
</feature>
<comment type="caution">
    <text evidence="3">The sequence shown here is derived from an EMBL/GenBank/DDBJ whole genome shotgun (WGS) entry which is preliminary data.</text>
</comment>
<dbReference type="Pfam" id="PF05901">
    <property type="entry name" value="Excalibur"/>
    <property type="match status" value="1"/>
</dbReference>
<feature type="signal peptide" evidence="1">
    <location>
        <begin position="1"/>
        <end position="27"/>
    </location>
</feature>
<evidence type="ECO:0000256" key="1">
    <source>
        <dbReference type="SAM" id="SignalP"/>
    </source>
</evidence>
<keyword evidence="4" id="KW-1185">Reference proteome</keyword>
<proteinExistence type="predicted"/>
<dbReference type="AlphaFoldDB" id="A0A7K1VBT7"/>
<accession>A0A7K1VBT7</accession>
<gene>
    <name evidence="3" type="ORF">GPX89_43525</name>
</gene>
<evidence type="ECO:0000313" key="3">
    <source>
        <dbReference type="EMBL" id="MVU84086.1"/>
    </source>
</evidence>
<dbReference type="SMART" id="SM00894">
    <property type="entry name" value="Excalibur"/>
    <property type="match status" value="1"/>
</dbReference>
<protein>
    <submittedName>
        <fullName evidence="3">Calcium-binding protein</fullName>
    </submittedName>
</protein>
<keyword evidence="1" id="KW-0732">Signal</keyword>
<evidence type="ECO:0000259" key="2">
    <source>
        <dbReference type="SMART" id="SM00894"/>
    </source>
</evidence>
<reference evidence="3 4" key="1">
    <citation type="submission" date="2019-12" db="EMBL/GenBank/DDBJ databases">
        <title>Nocardia sp. nov. ET3-3 isolated from soil.</title>
        <authorList>
            <person name="Kanchanasin P."/>
            <person name="Tanasupawat S."/>
            <person name="Yuki M."/>
            <person name="Kudo T."/>
        </authorList>
    </citation>
    <scope>NUCLEOTIDE SEQUENCE [LARGE SCALE GENOMIC DNA]</scope>
    <source>
        <strain evidence="3 4">ET3-3</strain>
    </source>
</reference>
<dbReference type="EMBL" id="WRPP01000018">
    <property type="protein sequence ID" value="MVU84086.1"/>
    <property type="molecule type" value="Genomic_DNA"/>
</dbReference>
<evidence type="ECO:0000313" key="4">
    <source>
        <dbReference type="Proteomes" id="UP000466794"/>
    </source>
</evidence>